<dbReference type="PANTHER" id="PTHR30383">
    <property type="entry name" value="THIOESTERASE 1/PROTEASE 1/LYSOPHOSPHOLIPASE L1"/>
    <property type="match status" value="1"/>
</dbReference>
<evidence type="ECO:0000259" key="1">
    <source>
        <dbReference type="Pfam" id="PF13472"/>
    </source>
</evidence>
<dbReference type="Proteomes" id="UP000078463">
    <property type="component" value="Chromosome"/>
</dbReference>
<protein>
    <recommendedName>
        <fullName evidence="1">SGNH hydrolase-type esterase domain-containing protein</fullName>
    </recommendedName>
</protein>
<organism evidence="2 3">
    <name type="scientific">Polynucleobacter wuianus</name>
    <dbReference type="NCBI Taxonomy" id="1743168"/>
    <lineage>
        <taxon>Bacteria</taxon>
        <taxon>Pseudomonadati</taxon>
        <taxon>Pseudomonadota</taxon>
        <taxon>Betaproteobacteria</taxon>
        <taxon>Burkholderiales</taxon>
        <taxon>Burkholderiaceae</taxon>
        <taxon>Polynucleobacter</taxon>
    </lineage>
</organism>
<gene>
    <name evidence="2" type="ORF">A8O14_05875</name>
</gene>
<dbReference type="KEGG" id="pwu:A8O14_05875"/>
<evidence type="ECO:0000313" key="2">
    <source>
        <dbReference type="EMBL" id="ANI99649.1"/>
    </source>
</evidence>
<keyword evidence="3" id="KW-1185">Reference proteome</keyword>
<feature type="domain" description="SGNH hydrolase-type esterase" evidence="1">
    <location>
        <begin position="83"/>
        <end position="234"/>
    </location>
</feature>
<dbReference type="Pfam" id="PF13472">
    <property type="entry name" value="Lipase_GDSL_2"/>
    <property type="match status" value="1"/>
</dbReference>
<dbReference type="GO" id="GO:0004622">
    <property type="term" value="F:phosphatidylcholine lysophospholipase activity"/>
    <property type="evidence" value="ECO:0007669"/>
    <property type="project" value="TreeGrafter"/>
</dbReference>
<proteinExistence type="predicted"/>
<accession>A0A191UF45</accession>
<reference evidence="3" key="1">
    <citation type="submission" date="2016-05" db="EMBL/GenBank/DDBJ databases">
        <title>Polynucleobacter sp. QLW-P1FAT50C-4 genome.</title>
        <authorList>
            <person name="Hahn M.W."/>
        </authorList>
    </citation>
    <scope>NUCLEOTIDE SEQUENCE [LARGE SCALE GENOMIC DNA]</scope>
    <source>
        <strain evidence="3">QLW-P1FAT50C-4</strain>
    </source>
</reference>
<sequence length="247" mass="27726">MGSPLKKWTLLTFLLMVFLAYLIGVATADRQNMIRLHLQKLRSQVMGYDSVLTGTFLMDAVSKVRPQNELFNTFSPPVDVVMIGDSLTANVMWNDVFPNVKIANRGIGGDRTVDILNRLDPILKLKPKKAFLQAGLNDFATGASVDQAFNTYTKIVQRLQKNGVTVYIQSTVECSRLRCGKEVEDVRKLNTLLRQYAKDKNITFIDLNQQLSSTLQGLLSQYTTDGSHLNAQGYVQWSKAITPYISQ</sequence>
<name>A0A191UF45_9BURK</name>
<dbReference type="InterPro" id="IPR013830">
    <property type="entry name" value="SGNH_hydro"/>
</dbReference>
<evidence type="ECO:0000313" key="3">
    <source>
        <dbReference type="Proteomes" id="UP000078463"/>
    </source>
</evidence>
<dbReference type="STRING" id="1743168.A8O14_05875"/>
<dbReference type="PANTHER" id="PTHR30383:SF5">
    <property type="entry name" value="SGNH HYDROLASE-TYPE ESTERASE DOMAIN-CONTAINING PROTEIN"/>
    <property type="match status" value="1"/>
</dbReference>
<dbReference type="SUPFAM" id="SSF52266">
    <property type="entry name" value="SGNH hydrolase"/>
    <property type="match status" value="1"/>
</dbReference>
<dbReference type="EMBL" id="CP015922">
    <property type="protein sequence ID" value="ANI99649.1"/>
    <property type="molecule type" value="Genomic_DNA"/>
</dbReference>
<dbReference type="InterPro" id="IPR051532">
    <property type="entry name" value="Ester_Hydrolysis_Enzymes"/>
</dbReference>
<dbReference type="InterPro" id="IPR036514">
    <property type="entry name" value="SGNH_hydro_sf"/>
</dbReference>
<dbReference type="AlphaFoldDB" id="A0A191UF45"/>
<dbReference type="Gene3D" id="3.40.50.1110">
    <property type="entry name" value="SGNH hydrolase"/>
    <property type="match status" value="1"/>
</dbReference>